<dbReference type="AlphaFoldDB" id="A0A494XGE3"/>
<name>A0A494XGE3_9BURK</name>
<feature type="region of interest" description="Disordered" evidence="1">
    <location>
        <begin position="1"/>
        <end position="46"/>
    </location>
</feature>
<organism evidence="2 3">
    <name type="scientific">Pararobbsia silviterrae</name>
    <dbReference type="NCBI Taxonomy" id="1792498"/>
    <lineage>
        <taxon>Bacteria</taxon>
        <taxon>Pseudomonadati</taxon>
        <taxon>Pseudomonadota</taxon>
        <taxon>Betaproteobacteria</taxon>
        <taxon>Burkholderiales</taxon>
        <taxon>Burkholderiaceae</taxon>
        <taxon>Pararobbsia</taxon>
    </lineage>
</organism>
<proteinExistence type="predicted"/>
<feature type="compositionally biased region" description="Polar residues" evidence="1">
    <location>
        <begin position="1"/>
        <end position="10"/>
    </location>
</feature>
<evidence type="ECO:0000313" key="2">
    <source>
        <dbReference type="EMBL" id="RKP46663.1"/>
    </source>
</evidence>
<evidence type="ECO:0000313" key="3">
    <source>
        <dbReference type="Proteomes" id="UP000270342"/>
    </source>
</evidence>
<dbReference type="EMBL" id="RBZU01000014">
    <property type="protein sequence ID" value="RKP46663.1"/>
    <property type="molecule type" value="Genomic_DNA"/>
</dbReference>
<gene>
    <name evidence="2" type="ORF">D7S86_24545</name>
</gene>
<dbReference type="Proteomes" id="UP000270342">
    <property type="component" value="Unassembled WGS sequence"/>
</dbReference>
<protein>
    <submittedName>
        <fullName evidence="2">Uncharacterized protein</fullName>
    </submittedName>
</protein>
<dbReference type="RefSeq" id="WP_121090339.1">
    <property type="nucleotide sequence ID" value="NZ_RBZU01000014.1"/>
</dbReference>
<sequence>MNHASASTPIPLSRKREPAQNSAGAARLSEVGSLAHARTSANASKCEQIIQKDDVSPLARPDHIQMDESESTRRLAYLLRIKSIRALVGQLIDELARDNELELLDVMRDDQAPYSRYRNAEKARDMATGAGRQLQLGFMLLEHAVERPSEF</sequence>
<comment type="caution">
    <text evidence="2">The sequence shown here is derived from an EMBL/GenBank/DDBJ whole genome shotgun (WGS) entry which is preliminary data.</text>
</comment>
<evidence type="ECO:0000256" key="1">
    <source>
        <dbReference type="SAM" id="MobiDB-lite"/>
    </source>
</evidence>
<keyword evidence="3" id="KW-1185">Reference proteome</keyword>
<accession>A0A494XGE3</accession>
<reference evidence="2 3" key="1">
    <citation type="submission" date="2018-10" db="EMBL/GenBank/DDBJ databases">
        <title>Robbsia sp. DHC34, isolated from soil.</title>
        <authorList>
            <person name="Gao Z.-H."/>
            <person name="Qiu L.-H."/>
        </authorList>
    </citation>
    <scope>NUCLEOTIDE SEQUENCE [LARGE SCALE GENOMIC DNA]</scope>
    <source>
        <strain evidence="2 3">DHC34</strain>
    </source>
</reference>